<proteinExistence type="predicted"/>
<sequence>MGSNRKVRNGRGKGEEKEGKESAGAATYAASSNIVCSFLSSTTTMSKLRALSSTFIHLKTDIQLALRIQGISHEVAETVCNRITHAWAFSTRVKSPAPVRVLWSTRQGAVAVASMYQVHPSAFATRIPSVTSVVSGL</sequence>
<feature type="compositionally biased region" description="Basic residues" evidence="1">
    <location>
        <begin position="1"/>
        <end position="11"/>
    </location>
</feature>
<dbReference type="Proteomes" id="UP000184063">
    <property type="component" value="Unassembled WGS sequence"/>
</dbReference>
<evidence type="ECO:0000256" key="1">
    <source>
        <dbReference type="SAM" id="MobiDB-lite"/>
    </source>
</evidence>
<reference evidence="3" key="1">
    <citation type="journal article" date="2017" name="Genome Biol.">
        <title>Comparative genomics reveals high biological diversity and specific adaptations in the industrially and medically important fungal genus Aspergillus.</title>
        <authorList>
            <person name="de Vries R.P."/>
            <person name="Riley R."/>
            <person name="Wiebenga A."/>
            <person name="Aguilar-Osorio G."/>
            <person name="Amillis S."/>
            <person name="Uchima C.A."/>
            <person name="Anderluh G."/>
            <person name="Asadollahi M."/>
            <person name="Askin M."/>
            <person name="Barry K."/>
            <person name="Battaglia E."/>
            <person name="Bayram O."/>
            <person name="Benocci T."/>
            <person name="Braus-Stromeyer S.A."/>
            <person name="Caldana C."/>
            <person name="Canovas D."/>
            <person name="Cerqueira G.C."/>
            <person name="Chen F."/>
            <person name="Chen W."/>
            <person name="Choi C."/>
            <person name="Clum A."/>
            <person name="Dos Santos R.A."/>
            <person name="Damasio A.R."/>
            <person name="Diallinas G."/>
            <person name="Emri T."/>
            <person name="Fekete E."/>
            <person name="Flipphi M."/>
            <person name="Freyberg S."/>
            <person name="Gallo A."/>
            <person name="Gournas C."/>
            <person name="Habgood R."/>
            <person name="Hainaut M."/>
            <person name="Harispe M.L."/>
            <person name="Henrissat B."/>
            <person name="Hilden K.S."/>
            <person name="Hope R."/>
            <person name="Hossain A."/>
            <person name="Karabika E."/>
            <person name="Karaffa L."/>
            <person name="Karanyi Z."/>
            <person name="Krasevec N."/>
            <person name="Kuo A."/>
            <person name="Kusch H."/>
            <person name="LaButti K."/>
            <person name="Lagendijk E.L."/>
            <person name="Lapidus A."/>
            <person name="Levasseur A."/>
            <person name="Lindquist E."/>
            <person name="Lipzen A."/>
            <person name="Logrieco A.F."/>
            <person name="MacCabe A."/>
            <person name="Maekelae M.R."/>
            <person name="Malavazi I."/>
            <person name="Melin P."/>
            <person name="Meyer V."/>
            <person name="Mielnichuk N."/>
            <person name="Miskei M."/>
            <person name="Molnar A.P."/>
            <person name="Mule G."/>
            <person name="Ngan C.Y."/>
            <person name="Orejas M."/>
            <person name="Orosz E."/>
            <person name="Ouedraogo J.P."/>
            <person name="Overkamp K.M."/>
            <person name="Park H.-S."/>
            <person name="Perrone G."/>
            <person name="Piumi F."/>
            <person name="Punt P.J."/>
            <person name="Ram A.F."/>
            <person name="Ramon A."/>
            <person name="Rauscher S."/>
            <person name="Record E."/>
            <person name="Riano-Pachon D.M."/>
            <person name="Robert V."/>
            <person name="Roehrig J."/>
            <person name="Ruller R."/>
            <person name="Salamov A."/>
            <person name="Salih N.S."/>
            <person name="Samson R.A."/>
            <person name="Sandor E."/>
            <person name="Sanguinetti M."/>
            <person name="Schuetze T."/>
            <person name="Sepcic K."/>
            <person name="Shelest E."/>
            <person name="Sherlock G."/>
            <person name="Sophianopoulou V."/>
            <person name="Squina F.M."/>
            <person name="Sun H."/>
            <person name="Susca A."/>
            <person name="Todd R.B."/>
            <person name="Tsang A."/>
            <person name="Unkles S.E."/>
            <person name="van de Wiele N."/>
            <person name="van Rossen-Uffink D."/>
            <person name="Oliveira J.V."/>
            <person name="Vesth T.C."/>
            <person name="Visser J."/>
            <person name="Yu J.-H."/>
            <person name="Zhou M."/>
            <person name="Andersen M.R."/>
            <person name="Archer D.B."/>
            <person name="Baker S.E."/>
            <person name="Benoit I."/>
            <person name="Brakhage A.A."/>
            <person name="Braus G.H."/>
            <person name="Fischer R."/>
            <person name="Frisvad J.C."/>
            <person name="Goldman G.H."/>
            <person name="Houbraken J."/>
            <person name="Oakley B."/>
            <person name="Pocsi I."/>
            <person name="Scazzocchio C."/>
            <person name="Seiboth B."/>
            <person name="vanKuyk P.A."/>
            <person name="Wortman J."/>
            <person name="Dyer P.S."/>
            <person name="Grigoriev I.V."/>
        </authorList>
    </citation>
    <scope>NUCLEOTIDE SEQUENCE [LARGE SCALE GENOMIC DNA]</scope>
    <source>
        <strain evidence="3">CBS 106.47</strain>
    </source>
</reference>
<protein>
    <submittedName>
        <fullName evidence="2">Uncharacterized protein</fullName>
    </submittedName>
</protein>
<name>A0A1M3TL94_ASPLC</name>
<evidence type="ECO:0000313" key="2">
    <source>
        <dbReference type="EMBL" id="OJZ87424.1"/>
    </source>
</evidence>
<accession>A0A1M3TL94</accession>
<gene>
    <name evidence="2" type="ORF">ASPFODRAFT_571799</name>
</gene>
<feature type="compositionally biased region" description="Basic and acidic residues" evidence="1">
    <location>
        <begin position="12"/>
        <end position="21"/>
    </location>
</feature>
<evidence type="ECO:0000313" key="3">
    <source>
        <dbReference type="Proteomes" id="UP000184063"/>
    </source>
</evidence>
<dbReference type="VEuPathDB" id="FungiDB:ASPFODRAFT_571799"/>
<dbReference type="EMBL" id="KV878240">
    <property type="protein sequence ID" value="OJZ87424.1"/>
    <property type="molecule type" value="Genomic_DNA"/>
</dbReference>
<dbReference type="AlphaFoldDB" id="A0A1M3TL94"/>
<organism evidence="2 3">
    <name type="scientific">Aspergillus luchuensis (strain CBS 106.47)</name>
    <dbReference type="NCBI Taxonomy" id="1137211"/>
    <lineage>
        <taxon>Eukaryota</taxon>
        <taxon>Fungi</taxon>
        <taxon>Dikarya</taxon>
        <taxon>Ascomycota</taxon>
        <taxon>Pezizomycotina</taxon>
        <taxon>Eurotiomycetes</taxon>
        <taxon>Eurotiomycetidae</taxon>
        <taxon>Eurotiales</taxon>
        <taxon>Aspergillaceae</taxon>
        <taxon>Aspergillus</taxon>
        <taxon>Aspergillus subgen. Circumdati</taxon>
    </lineage>
</organism>
<feature type="region of interest" description="Disordered" evidence="1">
    <location>
        <begin position="1"/>
        <end position="23"/>
    </location>
</feature>